<dbReference type="SUPFAM" id="SSF46626">
    <property type="entry name" value="Cytochrome c"/>
    <property type="match status" value="1"/>
</dbReference>
<keyword evidence="1 4" id="KW-0349">Heme</keyword>
<keyword evidence="5" id="KW-0732">Signal</keyword>
<proteinExistence type="predicted"/>
<dbReference type="OrthoDB" id="8562939at2"/>
<dbReference type="PROSITE" id="PS51007">
    <property type="entry name" value="CYTC"/>
    <property type="match status" value="1"/>
</dbReference>
<name>A0A4Q7LIU6_9BURK</name>
<evidence type="ECO:0000313" key="7">
    <source>
        <dbReference type="EMBL" id="RZS54475.1"/>
    </source>
</evidence>
<dbReference type="Proteomes" id="UP000293433">
    <property type="component" value="Unassembled WGS sequence"/>
</dbReference>
<dbReference type="InterPro" id="IPR009056">
    <property type="entry name" value="Cyt_c-like_dom"/>
</dbReference>
<dbReference type="AlphaFoldDB" id="A0A4Q7LIU6"/>
<evidence type="ECO:0000256" key="4">
    <source>
        <dbReference type="PROSITE-ProRule" id="PRU00433"/>
    </source>
</evidence>
<dbReference type="Pfam" id="PF00034">
    <property type="entry name" value="Cytochrom_C"/>
    <property type="match status" value="1"/>
</dbReference>
<evidence type="ECO:0000256" key="3">
    <source>
        <dbReference type="ARBA" id="ARBA00023004"/>
    </source>
</evidence>
<keyword evidence="2 4" id="KW-0479">Metal-binding</keyword>
<evidence type="ECO:0000256" key="5">
    <source>
        <dbReference type="SAM" id="SignalP"/>
    </source>
</evidence>
<dbReference type="InterPro" id="IPR016823">
    <property type="entry name" value="Thiosulf_SoxX_II"/>
</dbReference>
<feature type="signal peptide" evidence="5">
    <location>
        <begin position="1"/>
        <end position="23"/>
    </location>
</feature>
<dbReference type="PROSITE" id="PS51257">
    <property type="entry name" value="PROKAR_LIPOPROTEIN"/>
    <property type="match status" value="1"/>
</dbReference>
<feature type="domain" description="Cytochrome c" evidence="6">
    <location>
        <begin position="100"/>
        <end position="216"/>
    </location>
</feature>
<dbReference type="PIRSF" id="PIRSF024608">
    <property type="entry name" value="UCP024608"/>
    <property type="match status" value="1"/>
</dbReference>
<feature type="chain" id="PRO_5020483646" evidence="5">
    <location>
        <begin position="24"/>
        <end position="221"/>
    </location>
</feature>
<reference evidence="7 8" key="1">
    <citation type="submission" date="2019-02" db="EMBL/GenBank/DDBJ databases">
        <title>Genomic Encyclopedia of Type Strains, Phase IV (KMG-IV): sequencing the most valuable type-strain genomes for metagenomic binning, comparative biology and taxonomic classification.</title>
        <authorList>
            <person name="Goeker M."/>
        </authorList>
    </citation>
    <scope>NUCLEOTIDE SEQUENCE [LARGE SCALE GENOMIC DNA]</scope>
    <source>
        <strain evidence="7 8">DSM 10617</strain>
    </source>
</reference>
<evidence type="ECO:0000256" key="1">
    <source>
        <dbReference type="ARBA" id="ARBA00022617"/>
    </source>
</evidence>
<accession>A0A4Q7LIU6</accession>
<evidence type="ECO:0000259" key="6">
    <source>
        <dbReference type="PROSITE" id="PS51007"/>
    </source>
</evidence>
<keyword evidence="8" id="KW-1185">Reference proteome</keyword>
<evidence type="ECO:0000313" key="8">
    <source>
        <dbReference type="Proteomes" id="UP000293433"/>
    </source>
</evidence>
<dbReference type="GO" id="GO:0009055">
    <property type="term" value="F:electron transfer activity"/>
    <property type="evidence" value="ECO:0007669"/>
    <property type="project" value="InterPro"/>
</dbReference>
<comment type="caution">
    <text evidence="7">The sequence shown here is derived from an EMBL/GenBank/DDBJ whole genome shotgun (WGS) entry which is preliminary data.</text>
</comment>
<dbReference type="InterPro" id="IPR030999">
    <property type="entry name" value="Thiosulf_SoxX"/>
</dbReference>
<organism evidence="7 8">
    <name type="scientific">Sphaerotilus mobilis</name>
    <dbReference type="NCBI Taxonomy" id="47994"/>
    <lineage>
        <taxon>Bacteria</taxon>
        <taxon>Pseudomonadati</taxon>
        <taxon>Pseudomonadota</taxon>
        <taxon>Betaproteobacteria</taxon>
        <taxon>Burkholderiales</taxon>
        <taxon>Sphaerotilaceae</taxon>
        <taxon>Sphaerotilus</taxon>
    </lineage>
</organism>
<dbReference type="NCBIfam" id="TIGR04485">
    <property type="entry name" value="thiosulf_SoxX"/>
    <property type="match status" value="1"/>
</dbReference>
<dbReference type="GO" id="GO:0020037">
    <property type="term" value="F:heme binding"/>
    <property type="evidence" value="ECO:0007669"/>
    <property type="project" value="InterPro"/>
</dbReference>
<gene>
    <name evidence="7" type="ORF">EV685_1952</name>
</gene>
<keyword evidence="3 4" id="KW-0408">Iron</keyword>
<dbReference type="Gene3D" id="1.10.760.10">
    <property type="entry name" value="Cytochrome c-like domain"/>
    <property type="match status" value="1"/>
</dbReference>
<dbReference type="RefSeq" id="WP_130481826.1">
    <property type="nucleotide sequence ID" value="NZ_SGWV01000009.1"/>
</dbReference>
<evidence type="ECO:0000256" key="2">
    <source>
        <dbReference type="ARBA" id="ARBA00022723"/>
    </source>
</evidence>
<dbReference type="GO" id="GO:0046872">
    <property type="term" value="F:metal ion binding"/>
    <property type="evidence" value="ECO:0007669"/>
    <property type="project" value="UniProtKB-KW"/>
</dbReference>
<dbReference type="InterPro" id="IPR036909">
    <property type="entry name" value="Cyt_c-like_dom_sf"/>
</dbReference>
<dbReference type="EMBL" id="SGWV01000009">
    <property type="protein sequence ID" value="RZS54475.1"/>
    <property type="molecule type" value="Genomic_DNA"/>
</dbReference>
<protein>
    <submittedName>
        <fullName evidence="7">Monoheme cytochrome SoxX (Sulfur oxidation)</fullName>
    </submittedName>
</protein>
<sequence>MNTIRIKQLAGVTLALVGVAGLAACATGPSPAELDRQATAMMKASFRDQGIAKVDRLNQDPANEACSQAGTGSPAEALVKSIEAANLATVKAPSDGQFLGDWKAGERLAQSGRGMTWTDPTADAKDNGGNCYNCHQISKEEISHGTIGPSLYQYGKLRGVANPASAESKPIVEYTWGKLWNARAYNACSHMPRFGHKGLLDEKQLKDIMALLLDPKSPVNQ</sequence>